<organism evidence="10 11">
    <name type="scientific">Mytilus coruscus</name>
    <name type="common">Sea mussel</name>
    <dbReference type="NCBI Taxonomy" id="42192"/>
    <lineage>
        <taxon>Eukaryota</taxon>
        <taxon>Metazoa</taxon>
        <taxon>Spiralia</taxon>
        <taxon>Lophotrochozoa</taxon>
        <taxon>Mollusca</taxon>
        <taxon>Bivalvia</taxon>
        <taxon>Autobranchia</taxon>
        <taxon>Pteriomorphia</taxon>
        <taxon>Mytilida</taxon>
        <taxon>Mytiloidea</taxon>
        <taxon>Mytilidae</taxon>
        <taxon>Mytilinae</taxon>
        <taxon>Mytilus</taxon>
    </lineage>
</organism>
<evidence type="ECO:0008006" key="12">
    <source>
        <dbReference type="Google" id="ProtNLM"/>
    </source>
</evidence>
<keyword evidence="7" id="KW-0812">Transmembrane</keyword>
<dbReference type="InterPro" id="IPR051275">
    <property type="entry name" value="Cell_adhesion_signaling"/>
</dbReference>
<keyword evidence="11" id="KW-1185">Reference proteome</keyword>
<dbReference type="AlphaFoldDB" id="A0A6J8CWG4"/>
<dbReference type="PANTHER" id="PTHR11640:SF31">
    <property type="entry name" value="IRREGULAR CHIASM C-ROUGHEST PROTEIN-RELATED"/>
    <property type="match status" value="1"/>
</dbReference>
<protein>
    <recommendedName>
        <fullName evidence="12">NCAM</fullName>
    </recommendedName>
</protein>
<dbReference type="OrthoDB" id="6094074at2759"/>
<gene>
    <name evidence="10" type="ORF">MCOR_34031</name>
</gene>
<feature type="domain" description="Fibronectin type-III" evidence="9">
    <location>
        <begin position="493"/>
        <end position="590"/>
    </location>
</feature>
<evidence type="ECO:0000256" key="6">
    <source>
        <dbReference type="SAM" id="MobiDB-lite"/>
    </source>
</evidence>
<comment type="subcellular location">
    <subcellularLocation>
        <location evidence="1">Membrane</location>
        <topology evidence="1">Single-pass type I membrane protein</topology>
    </subcellularLocation>
</comment>
<accession>A0A6J8CWG4</accession>
<evidence type="ECO:0000256" key="4">
    <source>
        <dbReference type="ARBA" id="ARBA00023180"/>
    </source>
</evidence>
<feature type="domain" description="Ig-like" evidence="8">
    <location>
        <begin position="87"/>
        <end position="184"/>
    </location>
</feature>
<evidence type="ECO:0000259" key="8">
    <source>
        <dbReference type="PROSITE" id="PS50835"/>
    </source>
</evidence>
<keyword evidence="2 7" id="KW-0472">Membrane</keyword>
<evidence type="ECO:0000256" key="1">
    <source>
        <dbReference type="ARBA" id="ARBA00004479"/>
    </source>
</evidence>
<feature type="region of interest" description="Disordered" evidence="6">
    <location>
        <begin position="678"/>
        <end position="718"/>
    </location>
</feature>
<feature type="domain" description="Ig-like" evidence="8">
    <location>
        <begin position="279"/>
        <end position="376"/>
    </location>
</feature>
<dbReference type="GO" id="GO:0005886">
    <property type="term" value="C:plasma membrane"/>
    <property type="evidence" value="ECO:0007669"/>
    <property type="project" value="TreeGrafter"/>
</dbReference>
<keyword evidence="5" id="KW-0393">Immunoglobulin domain</keyword>
<feature type="transmembrane region" description="Helical" evidence="7">
    <location>
        <begin position="598"/>
        <end position="624"/>
    </location>
</feature>
<dbReference type="SMART" id="SM00408">
    <property type="entry name" value="IGc2"/>
    <property type="match status" value="2"/>
</dbReference>
<dbReference type="InterPro" id="IPR036116">
    <property type="entry name" value="FN3_sf"/>
</dbReference>
<dbReference type="Proteomes" id="UP000507470">
    <property type="component" value="Unassembled WGS sequence"/>
</dbReference>
<name>A0A6J8CWG4_MYTCO</name>
<dbReference type="SMART" id="SM00409">
    <property type="entry name" value="IG"/>
    <property type="match status" value="4"/>
</dbReference>
<dbReference type="SUPFAM" id="SSF48726">
    <property type="entry name" value="Immunoglobulin"/>
    <property type="match status" value="4"/>
</dbReference>
<sequence>MVCPHHLTSSRIAWFRRKEMLQISEGATLGAGIDKDRFTISGNHTIGDFNLQISDVMESDLGQYVCTVVIEDTSVQIIFNLVLKKTPTSLNIYVVNTSRNKSNTYLKESTKVTPRENEIIQLYCNISSGIPEETLEWVYRGNVIQSDGPGSTRLMLKSTYRNSGQYYCRANSSVLDTPMTKSIEILVHYKPKVTLSVDNFVRIIEGNSLIVYCNIDSNPVVQSVSWLIQKNGEIKNYTNSRILQITVITRRDTGVYICKATNMVGSTVAETSVIVMHAPDVTILYENYTVNANSRKLICLPKGVPPNYTFFQWQHKSEYGDHIRFLSGSEDGILQLPKNENFNTQYYDNGVYVCTVSNGIPGISGTSNRTAAVYLSISGKPIFVEDNSRFFYGIIHESVDIIINIFSNPKYSDLFIHNQNGEQLTSDESNINIIEEHTFVNDTFYNSNVRVKGYRITMKIAKLRPEMIQNYTLNLRNEFGQNHHEISLIYASFPSIPMNFTLSTKEDNVLVQWICNFNGGLMQTFFIEFRESNSKKWTVVESLNRTTSDTLSWTIERLQTKTTYYFRMFAQNRLGRSNCTEDKSIIVHNEKVKSSLSIFSVIPIAVSISSILFVIILVVSIIVYRKQMFKLRNRIASPLEHDEGHHYVEIEANGMREMSINQIENRQQNQRVQEHVLRGVQDSPSLDNVSSSNTDTDSKNHSSLISETSENNTSPKDIYINRHESIKIRNDIYQSKDMNQYDSLHQVDQHEDI</sequence>
<proteinExistence type="predicted"/>
<dbReference type="EMBL" id="CACVKT020006091">
    <property type="protein sequence ID" value="CAC5399799.1"/>
    <property type="molecule type" value="Genomic_DNA"/>
</dbReference>
<evidence type="ECO:0000313" key="10">
    <source>
        <dbReference type="EMBL" id="CAC5399799.1"/>
    </source>
</evidence>
<dbReference type="Pfam" id="PF13927">
    <property type="entry name" value="Ig_3"/>
    <property type="match status" value="1"/>
</dbReference>
<dbReference type="PROSITE" id="PS50853">
    <property type="entry name" value="FN3"/>
    <property type="match status" value="1"/>
</dbReference>
<dbReference type="PROSITE" id="PS50835">
    <property type="entry name" value="IG_LIKE"/>
    <property type="match status" value="4"/>
</dbReference>
<dbReference type="CDD" id="cd00063">
    <property type="entry name" value="FN3"/>
    <property type="match status" value="1"/>
</dbReference>
<dbReference type="PANTHER" id="PTHR11640">
    <property type="entry name" value="NEPHRIN"/>
    <property type="match status" value="1"/>
</dbReference>
<evidence type="ECO:0000256" key="2">
    <source>
        <dbReference type="ARBA" id="ARBA00023136"/>
    </source>
</evidence>
<dbReference type="InterPro" id="IPR036179">
    <property type="entry name" value="Ig-like_dom_sf"/>
</dbReference>
<dbReference type="SUPFAM" id="SSF49265">
    <property type="entry name" value="Fibronectin type III"/>
    <property type="match status" value="1"/>
</dbReference>
<dbReference type="GO" id="GO:0005911">
    <property type="term" value="C:cell-cell junction"/>
    <property type="evidence" value="ECO:0007669"/>
    <property type="project" value="TreeGrafter"/>
</dbReference>
<feature type="domain" description="Ig-like" evidence="8">
    <location>
        <begin position="1"/>
        <end position="76"/>
    </location>
</feature>
<dbReference type="GO" id="GO:0098609">
    <property type="term" value="P:cell-cell adhesion"/>
    <property type="evidence" value="ECO:0007669"/>
    <property type="project" value="TreeGrafter"/>
</dbReference>
<evidence type="ECO:0000256" key="5">
    <source>
        <dbReference type="ARBA" id="ARBA00023319"/>
    </source>
</evidence>
<dbReference type="InterPro" id="IPR007110">
    <property type="entry name" value="Ig-like_dom"/>
</dbReference>
<keyword evidence="3" id="KW-1015">Disulfide bond</keyword>
<feature type="domain" description="Ig-like" evidence="8">
    <location>
        <begin position="191"/>
        <end position="274"/>
    </location>
</feature>
<dbReference type="SMART" id="SM00060">
    <property type="entry name" value="FN3"/>
    <property type="match status" value="1"/>
</dbReference>
<evidence type="ECO:0000259" key="9">
    <source>
        <dbReference type="PROSITE" id="PS50853"/>
    </source>
</evidence>
<dbReference type="InterPro" id="IPR003961">
    <property type="entry name" value="FN3_dom"/>
</dbReference>
<dbReference type="InterPro" id="IPR003599">
    <property type="entry name" value="Ig_sub"/>
</dbReference>
<evidence type="ECO:0000256" key="7">
    <source>
        <dbReference type="SAM" id="Phobius"/>
    </source>
</evidence>
<dbReference type="GO" id="GO:0050839">
    <property type="term" value="F:cell adhesion molecule binding"/>
    <property type="evidence" value="ECO:0007669"/>
    <property type="project" value="TreeGrafter"/>
</dbReference>
<keyword evidence="7" id="KW-1133">Transmembrane helix</keyword>
<dbReference type="Gene3D" id="2.60.40.10">
    <property type="entry name" value="Immunoglobulins"/>
    <property type="match status" value="4"/>
</dbReference>
<dbReference type="InterPro" id="IPR013783">
    <property type="entry name" value="Ig-like_fold"/>
</dbReference>
<feature type="compositionally biased region" description="Polar residues" evidence="6">
    <location>
        <begin position="704"/>
        <end position="715"/>
    </location>
</feature>
<dbReference type="CDD" id="cd00096">
    <property type="entry name" value="Ig"/>
    <property type="match status" value="1"/>
</dbReference>
<feature type="compositionally biased region" description="Low complexity" evidence="6">
    <location>
        <begin position="685"/>
        <end position="695"/>
    </location>
</feature>
<keyword evidence="4" id="KW-0325">Glycoprotein</keyword>
<dbReference type="InterPro" id="IPR003598">
    <property type="entry name" value="Ig_sub2"/>
</dbReference>
<reference evidence="10 11" key="1">
    <citation type="submission" date="2020-06" db="EMBL/GenBank/DDBJ databases">
        <authorList>
            <person name="Li R."/>
            <person name="Bekaert M."/>
        </authorList>
    </citation>
    <scope>NUCLEOTIDE SEQUENCE [LARGE SCALE GENOMIC DNA]</scope>
    <source>
        <strain evidence="11">wild</strain>
    </source>
</reference>
<evidence type="ECO:0000313" key="11">
    <source>
        <dbReference type="Proteomes" id="UP000507470"/>
    </source>
</evidence>
<evidence type="ECO:0000256" key="3">
    <source>
        <dbReference type="ARBA" id="ARBA00023157"/>
    </source>
</evidence>